<comment type="caution">
    <text evidence="1">The sequence shown here is derived from an EMBL/GenBank/DDBJ whole genome shotgun (WGS) entry which is preliminary data.</text>
</comment>
<accession>A0A0F9IDV1</accession>
<reference evidence="1" key="1">
    <citation type="journal article" date="2015" name="Nature">
        <title>Complex archaea that bridge the gap between prokaryotes and eukaryotes.</title>
        <authorList>
            <person name="Spang A."/>
            <person name="Saw J.H."/>
            <person name="Jorgensen S.L."/>
            <person name="Zaremba-Niedzwiedzka K."/>
            <person name="Martijn J."/>
            <person name="Lind A.E."/>
            <person name="van Eijk R."/>
            <person name="Schleper C."/>
            <person name="Guy L."/>
            <person name="Ettema T.J."/>
        </authorList>
    </citation>
    <scope>NUCLEOTIDE SEQUENCE</scope>
</reference>
<organism evidence="1">
    <name type="scientific">marine sediment metagenome</name>
    <dbReference type="NCBI Taxonomy" id="412755"/>
    <lineage>
        <taxon>unclassified sequences</taxon>
        <taxon>metagenomes</taxon>
        <taxon>ecological metagenomes</taxon>
    </lineage>
</organism>
<sequence>MAAKKLSTEFPQFVLRGVTSFVEVYNRLRGLIAAFNDLRNQMISSVNDHGDRLTATTGAGAPATTPADTLLYYLDTSAKDMYVSVGTSSSADWKKVTP</sequence>
<protein>
    <submittedName>
        <fullName evidence="1">Uncharacterized protein</fullName>
    </submittedName>
</protein>
<proteinExistence type="predicted"/>
<gene>
    <name evidence="1" type="ORF">LCGC14_1889260</name>
</gene>
<evidence type="ECO:0000313" key="1">
    <source>
        <dbReference type="EMBL" id="KKL91980.1"/>
    </source>
</evidence>
<dbReference type="EMBL" id="LAZR01019592">
    <property type="protein sequence ID" value="KKL91980.1"/>
    <property type="molecule type" value="Genomic_DNA"/>
</dbReference>
<dbReference type="AlphaFoldDB" id="A0A0F9IDV1"/>
<name>A0A0F9IDV1_9ZZZZ</name>